<dbReference type="InterPro" id="IPR002104">
    <property type="entry name" value="Integrase_catalytic"/>
</dbReference>
<dbReference type="AlphaFoldDB" id="A0A747VEY0"/>
<gene>
    <name evidence="4" type="ORF">G9B97_004683</name>
</gene>
<accession>A0A747VEY0</accession>
<evidence type="ECO:0000256" key="1">
    <source>
        <dbReference type="ARBA" id="ARBA00022908"/>
    </source>
</evidence>
<dbReference type="Pfam" id="PF00589">
    <property type="entry name" value="Phage_integrase"/>
    <property type="match status" value="2"/>
</dbReference>
<evidence type="ECO:0000259" key="3">
    <source>
        <dbReference type="PROSITE" id="PS51898"/>
    </source>
</evidence>
<protein>
    <submittedName>
        <fullName evidence="4">Tyrosine-type recombinase/integrase</fullName>
    </submittedName>
</protein>
<dbReference type="Pfam" id="PF24624">
    <property type="entry name" value="Int_N"/>
    <property type="match status" value="1"/>
</dbReference>
<dbReference type="InterPro" id="IPR011010">
    <property type="entry name" value="DNA_brk_join_enz"/>
</dbReference>
<keyword evidence="1" id="KW-0229">DNA integration</keyword>
<keyword evidence="2" id="KW-0233">DNA recombination</keyword>
<dbReference type="SUPFAM" id="SSF56349">
    <property type="entry name" value="DNA breaking-rejoining enzymes"/>
    <property type="match status" value="1"/>
</dbReference>
<feature type="domain" description="Tyr recombinase" evidence="3">
    <location>
        <begin position="173"/>
        <end position="332"/>
    </location>
</feature>
<dbReference type="PANTHER" id="PTHR30349:SF93">
    <property type="entry name" value="FELS-2 PROPHAGE PROTEIN"/>
    <property type="match status" value="1"/>
</dbReference>
<dbReference type="Gene3D" id="1.10.443.10">
    <property type="entry name" value="Intergrase catalytic core"/>
    <property type="match status" value="1"/>
</dbReference>
<evidence type="ECO:0000256" key="2">
    <source>
        <dbReference type="ARBA" id="ARBA00023172"/>
    </source>
</evidence>
<dbReference type="CDD" id="cd00796">
    <property type="entry name" value="INT_Rci_Hp1_C"/>
    <property type="match status" value="1"/>
</dbReference>
<dbReference type="InterPro" id="IPR050090">
    <property type="entry name" value="Tyrosine_recombinase_XerCD"/>
</dbReference>
<dbReference type="InterPro" id="IPR057084">
    <property type="entry name" value="Int_N"/>
</dbReference>
<dbReference type="GO" id="GO:0003677">
    <property type="term" value="F:DNA binding"/>
    <property type="evidence" value="ECO:0007669"/>
    <property type="project" value="InterPro"/>
</dbReference>
<sequence length="360" mass="41282">MPVRKLANGQWVADFYTVDRSNGKDGKRVRKKFATKGEALAFENYTLQKIEDSPWLGQGKDKRRLSDLIHLWFERHGITLRDGEKRKSAMLWADECMGSPMATEFTAQLFTAYRAKRLDGHFARTKRVTLVSPRTMNLEHAYFLAVFNELKRLGEWDAPNPLENVRQFRTEESEMAYLTGEQIDRLLEESRHSSAKDLEMIVRICLSTGARWGEAEKLKRSQIGAGKVTFIKTKGKRNRTIPLDPAIIAELPKKNGVLFSPCYYAFRSALERAGIELPAGQLTHVLRHTFASHFMMNGGNILVLQKILGHTDIKMTMRYAHFAPNHLEEALKLNPLKCRTNLRILVLIGGYWFCNPLIFI</sequence>
<dbReference type="PROSITE" id="PS51898">
    <property type="entry name" value="TYR_RECOMBINASE"/>
    <property type="match status" value="1"/>
</dbReference>
<reference evidence="4" key="2">
    <citation type="submission" date="2020-02" db="EMBL/GenBank/DDBJ databases">
        <authorList>
            <consortium name="NCBI Pathogen Detection Project"/>
        </authorList>
    </citation>
    <scope>NUCLEOTIDE SEQUENCE</scope>
    <source>
        <strain evidence="4">MA.RM_270</strain>
    </source>
</reference>
<proteinExistence type="predicted"/>
<evidence type="ECO:0000313" key="4">
    <source>
        <dbReference type="EMBL" id="HAF4793447.1"/>
    </source>
</evidence>
<dbReference type="InterPro" id="IPR013762">
    <property type="entry name" value="Integrase-like_cat_sf"/>
</dbReference>
<dbReference type="EMBL" id="DAAVHP010000017">
    <property type="protein sequence ID" value="HAF4793447.1"/>
    <property type="molecule type" value="Genomic_DNA"/>
</dbReference>
<name>A0A747VEY0_SALER</name>
<dbReference type="GO" id="GO:0006310">
    <property type="term" value="P:DNA recombination"/>
    <property type="evidence" value="ECO:0007669"/>
    <property type="project" value="UniProtKB-KW"/>
</dbReference>
<organism evidence="4">
    <name type="scientific">Salmonella enterica</name>
    <name type="common">Salmonella choleraesuis</name>
    <dbReference type="NCBI Taxonomy" id="28901"/>
    <lineage>
        <taxon>Bacteria</taxon>
        <taxon>Pseudomonadati</taxon>
        <taxon>Pseudomonadota</taxon>
        <taxon>Gammaproteobacteria</taxon>
        <taxon>Enterobacterales</taxon>
        <taxon>Enterobacteriaceae</taxon>
        <taxon>Salmonella</taxon>
    </lineage>
</organism>
<dbReference type="GO" id="GO:0015074">
    <property type="term" value="P:DNA integration"/>
    <property type="evidence" value="ECO:0007669"/>
    <property type="project" value="UniProtKB-KW"/>
</dbReference>
<reference evidence="4" key="1">
    <citation type="journal article" date="2018" name="Genome Biol.">
        <title>SKESA: strategic k-mer extension for scrupulous assemblies.</title>
        <authorList>
            <person name="Souvorov A."/>
            <person name="Agarwala R."/>
            <person name="Lipman D.J."/>
        </authorList>
    </citation>
    <scope>NUCLEOTIDE SEQUENCE</scope>
    <source>
        <strain evidence="4">MA.RM_270</strain>
    </source>
</reference>
<dbReference type="PANTHER" id="PTHR30349">
    <property type="entry name" value="PHAGE INTEGRASE-RELATED"/>
    <property type="match status" value="1"/>
</dbReference>
<comment type="caution">
    <text evidence="4">The sequence shown here is derived from an EMBL/GenBank/DDBJ whole genome shotgun (WGS) entry which is preliminary data.</text>
</comment>